<comment type="function">
    <text evidence="2 11">Catalyzes the insertion of molybdate into adenylated molybdopterin with the concomitant release of AMP.</text>
</comment>
<dbReference type="InterPro" id="IPR008284">
    <property type="entry name" value="MoCF_biosynth_CS"/>
</dbReference>
<evidence type="ECO:0000256" key="4">
    <source>
        <dbReference type="ARBA" id="ARBA00010763"/>
    </source>
</evidence>
<dbReference type="GO" id="GO:0005829">
    <property type="term" value="C:cytosol"/>
    <property type="evidence" value="ECO:0007669"/>
    <property type="project" value="TreeGrafter"/>
</dbReference>
<dbReference type="GO" id="GO:0006777">
    <property type="term" value="P:Mo-molybdopterin cofactor biosynthetic process"/>
    <property type="evidence" value="ECO:0007669"/>
    <property type="project" value="UniProtKB-UniRule"/>
</dbReference>
<keyword evidence="5 11" id="KW-0500">Molybdenum</keyword>
<dbReference type="PROSITE" id="PS01079">
    <property type="entry name" value="MOCF_BIOSYNTHESIS_2"/>
    <property type="match status" value="1"/>
</dbReference>
<evidence type="ECO:0000256" key="8">
    <source>
        <dbReference type="ARBA" id="ARBA00022842"/>
    </source>
</evidence>
<sequence>MSQRPIDDCFRPLEPRMKHDKAIALLKERIVPVVDTEEVNLTTAGGRVLARNAVASFEIPAHTNAAVDGYAFAFSDYDAEKGVDLPVVGRAAAGRPFEDTVKSGTAVRILTGAVLPGGVDTIAMQEDVLRTEADVIRVRIPGGLKAGANVRRAGEDVKTSETLFEAGHILRPQDLAALASAGIAAPLCFKRLRLGIVSTGDEVIAVGSRALDHGEVYDANSPMLSELTRLAGTETEYLGIWPDKPEEVEQRLKAAAERFDVILTTGGASRGEEDHISRVLERLGTRHFWQLDVKPGRPMMFGQIGNTVVVGLPGNPVAVFVCFLMYVFPLLRKLSGAQWFEPHRIRLPADFEVAKRKIGRREFWRGMMVPSDTGLRAGKFKRDGSGLISGLRAADGIIEVAEDVPHVQPGDMVQFIPFSEYGIPSR</sequence>
<organism evidence="14 15">
    <name type="scientific">Candidatus Filomicrobium marinum</name>
    <dbReference type="NCBI Taxonomy" id="1608628"/>
    <lineage>
        <taxon>Bacteria</taxon>
        <taxon>Pseudomonadati</taxon>
        <taxon>Pseudomonadota</taxon>
        <taxon>Alphaproteobacteria</taxon>
        <taxon>Hyphomicrobiales</taxon>
        <taxon>Hyphomicrobiaceae</taxon>
        <taxon>Filomicrobium</taxon>
    </lineage>
</organism>
<dbReference type="InterPro" id="IPR036135">
    <property type="entry name" value="MoeA_linker/N_sf"/>
</dbReference>
<evidence type="ECO:0000313" key="15">
    <source>
        <dbReference type="Proteomes" id="UP000033187"/>
    </source>
</evidence>
<evidence type="ECO:0000256" key="9">
    <source>
        <dbReference type="ARBA" id="ARBA00023150"/>
    </source>
</evidence>
<dbReference type="Gene3D" id="3.40.980.10">
    <property type="entry name" value="MoaB/Mog-like domain"/>
    <property type="match status" value="1"/>
</dbReference>
<dbReference type="Pfam" id="PF00994">
    <property type="entry name" value="MoCF_biosynth"/>
    <property type="match status" value="1"/>
</dbReference>
<dbReference type="EC" id="2.10.1.1" evidence="11"/>
<keyword evidence="12" id="KW-1133">Transmembrane helix</keyword>
<evidence type="ECO:0000256" key="2">
    <source>
        <dbReference type="ARBA" id="ARBA00002901"/>
    </source>
</evidence>
<dbReference type="SUPFAM" id="SSF63882">
    <property type="entry name" value="MoeA N-terminal region -like"/>
    <property type="match status" value="1"/>
</dbReference>
<evidence type="ECO:0000313" key="14">
    <source>
        <dbReference type="EMBL" id="CPR17641.1"/>
    </source>
</evidence>
<evidence type="ECO:0000256" key="12">
    <source>
        <dbReference type="SAM" id="Phobius"/>
    </source>
</evidence>
<dbReference type="NCBIfam" id="NF045515">
    <property type="entry name" value="Glp_gephyrin"/>
    <property type="match status" value="1"/>
</dbReference>
<evidence type="ECO:0000259" key="13">
    <source>
        <dbReference type="SMART" id="SM00852"/>
    </source>
</evidence>
<dbReference type="PANTHER" id="PTHR10192:SF5">
    <property type="entry name" value="GEPHYRIN"/>
    <property type="match status" value="1"/>
</dbReference>
<dbReference type="GO" id="GO:0046872">
    <property type="term" value="F:metal ion binding"/>
    <property type="evidence" value="ECO:0007669"/>
    <property type="project" value="UniProtKB-UniRule"/>
</dbReference>
<keyword evidence="12" id="KW-0472">Membrane</keyword>
<comment type="cofactor">
    <cofactor evidence="1 11">
        <name>Mg(2+)</name>
        <dbReference type="ChEBI" id="CHEBI:18420"/>
    </cofactor>
</comment>
<keyword evidence="9 11" id="KW-0501">Molybdenum cofactor biosynthesis</keyword>
<feature type="domain" description="MoaB/Mog" evidence="13">
    <location>
        <begin position="195"/>
        <end position="333"/>
    </location>
</feature>
<evidence type="ECO:0000256" key="7">
    <source>
        <dbReference type="ARBA" id="ARBA00022723"/>
    </source>
</evidence>
<gene>
    <name evidence="14" type="ORF">YBN1229_v1_1350</name>
</gene>
<keyword evidence="8 11" id="KW-0460">Magnesium</keyword>
<keyword evidence="12" id="KW-0812">Transmembrane</keyword>
<feature type="transmembrane region" description="Helical" evidence="12">
    <location>
        <begin position="308"/>
        <end position="328"/>
    </location>
</feature>
<accession>A0A0D6JDZ9</accession>
<dbReference type="InterPro" id="IPR001453">
    <property type="entry name" value="MoaB/Mog_dom"/>
</dbReference>
<dbReference type="AlphaFoldDB" id="A0A0D6JDZ9"/>
<keyword evidence="6 11" id="KW-0808">Transferase</keyword>
<dbReference type="Proteomes" id="UP000033187">
    <property type="component" value="Chromosome 1"/>
</dbReference>
<protein>
    <recommendedName>
        <fullName evidence="11">Molybdopterin molybdenumtransferase</fullName>
        <ecNumber evidence="11">2.10.1.1</ecNumber>
    </recommendedName>
</protein>
<dbReference type="InterPro" id="IPR036425">
    <property type="entry name" value="MoaB/Mog-like_dom_sf"/>
</dbReference>
<dbReference type="InterPro" id="IPR005110">
    <property type="entry name" value="MoeA_linker/N"/>
</dbReference>
<dbReference type="OrthoDB" id="9804758at2"/>
<comment type="similarity">
    <text evidence="4 11">Belongs to the MoeA family.</text>
</comment>
<reference evidence="15" key="1">
    <citation type="submission" date="2015-02" db="EMBL/GenBank/DDBJ databases">
        <authorList>
            <person name="Chooi Y.-H."/>
        </authorList>
    </citation>
    <scope>NUCLEOTIDE SEQUENCE [LARGE SCALE GENOMIC DNA]</scope>
    <source>
        <strain evidence="15">strain Y</strain>
    </source>
</reference>
<evidence type="ECO:0000256" key="5">
    <source>
        <dbReference type="ARBA" id="ARBA00022505"/>
    </source>
</evidence>
<dbReference type="EMBL" id="LN829119">
    <property type="protein sequence ID" value="CPR17641.1"/>
    <property type="molecule type" value="Genomic_DNA"/>
</dbReference>
<comment type="catalytic activity">
    <reaction evidence="10">
        <text>adenylyl-molybdopterin + molybdate = Mo-molybdopterin + AMP + H(+)</text>
        <dbReference type="Rhea" id="RHEA:35047"/>
        <dbReference type="ChEBI" id="CHEBI:15378"/>
        <dbReference type="ChEBI" id="CHEBI:36264"/>
        <dbReference type="ChEBI" id="CHEBI:62727"/>
        <dbReference type="ChEBI" id="CHEBI:71302"/>
        <dbReference type="ChEBI" id="CHEBI:456215"/>
        <dbReference type="EC" id="2.10.1.1"/>
    </reaction>
</comment>
<evidence type="ECO:0000256" key="3">
    <source>
        <dbReference type="ARBA" id="ARBA00005046"/>
    </source>
</evidence>
<evidence type="ECO:0000256" key="10">
    <source>
        <dbReference type="ARBA" id="ARBA00047317"/>
    </source>
</evidence>
<keyword evidence="7 11" id="KW-0479">Metal-binding</keyword>
<dbReference type="PANTHER" id="PTHR10192">
    <property type="entry name" value="MOLYBDOPTERIN BIOSYNTHESIS PROTEIN"/>
    <property type="match status" value="1"/>
</dbReference>
<dbReference type="KEGG" id="fiy:BN1229_v1_1350"/>
<dbReference type="NCBIfam" id="TIGR00177">
    <property type="entry name" value="molyb_syn"/>
    <property type="match status" value="1"/>
</dbReference>
<dbReference type="Pfam" id="PF03453">
    <property type="entry name" value="MoeA_N"/>
    <property type="match status" value="1"/>
</dbReference>
<comment type="pathway">
    <text evidence="3 11">Cofactor biosynthesis; molybdopterin biosynthesis.</text>
</comment>
<dbReference type="SUPFAM" id="SSF53218">
    <property type="entry name" value="Molybdenum cofactor biosynthesis proteins"/>
    <property type="match status" value="1"/>
</dbReference>
<dbReference type="GO" id="GO:0061599">
    <property type="term" value="F:molybdopterin molybdotransferase activity"/>
    <property type="evidence" value="ECO:0007669"/>
    <property type="project" value="UniProtKB-UniRule"/>
</dbReference>
<dbReference type="InterPro" id="IPR038987">
    <property type="entry name" value="MoeA-like"/>
</dbReference>
<keyword evidence="15" id="KW-1185">Reference proteome</keyword>
<dbReference type="FunFam" id="3.40.980.10:FF:000004">
    <property type="entry name" value="Molybdopterin molybdenumtransferase"/>
    <property type="match status" value="1"/>
</dbReference>
<dbReference type="SMART" id="SM00852">
    <property type="entry name" value="MoCF_biosynth"/>
    <property type="match status" value="1"/>
</dbReference>
<dbReference type="InterPro" id="IPR005111">
    <property type="entry name" value="MoeA_C_domain_IV"/>
</dbReference>
<evidence type="ECO:0000256" key="1">
    <source>
        <dbReference type="ARBA" id="ARBA00001946"/>
    </source>
</evidence>
<proteinExistence type="inferred from homology"/>
<evidence type="ECO:0000256" key="6">
    <source>
        <dbReference type="ARBA" id="ARBA00022679"/>
    </source>
</evidence>
<dbReference type="Gene3D" id="2.170.190.11">
    <property type="entry name" value="Molybdopterin biosynthesis moea protein, domain 3"/>
    <property type="match status" value="1"/>
</dbReference>
<dbReference type="Gene3D" id="2.40.340.10">
    <property type="entry name" value="MoeA, C-terminal, domain IV"/>
    <property type="match status" value="1"/>
</dbReference>
<evidence type="ECO:0000256" key="11">
    <source>
        <dbReference type="RuleBase" id="RU365090"/>
    </source>
</evidence>
<dbReference type="Pfam" id="PF03454">
    <property type="entry name" value="MoeA_C"/>
    <property type="match status" value="1"/>
</dbReference>
<dbReference type="SUPFAM" id="SSF63867">
    <property type="entry name" value="MoeA C-terminal domain-like"/>
    <property type="match status" value="1"/>
</dbReference>
<dbReference type="UniPathway" id="UPA00344"/>
<name>A0A0D6JDZ9_9HYPH</name>
<dbReference type="Gene3D" id="3.90.105.10">
    <property type="entry name" value="Molybdopterin biosynthesis moea protein, domain 2"/>
    <property type="match status" value="1"/>
</dbReference>
<dbReference type="InterPro" id="IPR036688">
    <property type="entry name" value="MoeA_C_domain_IV_sf"/>
</dbReference>
<dbReference type="KEGG" id="fil:BN1229_v1_1352"/>
<dbReference type="CDD" id="cd00887">
    <property type="entry name" value="MoeA"/>
    <property type="match status" value="1"/>
</dbReference>